<dbReference type="HOGENOM" id="CLU_056788_15_1_10"/>
<dbReference type="PANTHER" id="PTHR46564">
    <property type="entry name" value="TRANSPOSASE"/>
    <property type="match status" value="1"/>
</dbReference>
<proteinExistence type="predicted"/>
<dbReference type="KEGG" id="rbc:BN938_0715"/>
<dbReference type="EMBL" id="HG934468">
    <property type="protein sequence ID" value="CDN30820.1"/>
    <property type="molecule type" value="Genomic_DNA"/>
</dbReference>
<dbReference type="InterPro" id="IPR012337">
    <property type="entry name" value="RNaseH-like_sf"/>
</dbReference>
<reference evidence="2 4" key="2">
    <citation type="journal article" date="2015" name="Genome Announc.">
        <title>Complete Genome Sequence of the Novel Leech Symbiont Mucinivorans hirudinis M3T.</title>
        <authorList>
            <person name="Nelson M.C."/>
            <person name="Bomar L."/>
            <person name="Graf J."/>
        </authorList>
    </citation>
    <scope>NUCLEOTIDE SEQUENCE [LARGE SCALE GENOMIC DNA]</scope>
    <source>
        <strain evidence="4">M3</strain>
    </source>
</reference>
<dbReference type="PANTHER" id="PTHR46564:SF1">
    <property type="entry name" value="TRANSPOSASE"/>
    <property type="match status" value="1"/>
</dbReference>
<dbReference type="InterPro" id="IPR047655">
    <property type="entry name" value="Transpos_IS630-like"/>
</dbReference>
<organism evidence="2 4">
    <name type="scientific">Mucinivorans hirudinis</name>
    <dbReference type="NCBI Taxonomy" id="1433126"/>
    <lineage>
        <taxon>Bacteria</taxon>
        <taxon>Pseudomonadati</taxon>
        <taxon>Bacteroidota</taxon>
        <taxon>Bacteroidia</taxon>
        <taxon>Bacteroidales</taxon>
        <taxon>Rikenellaceae</taxon>
        <taxon>Mucinivorans</taxon>
    </lineage>
</organism>
<dbReference type="InterPro" id="IPR038717">
    <property type="entry name" value="Tc1-like_DDE_dom"/>
</dbReference>
<dbReference type="SUPFAM" id="SSF53098">
    <property type="entry name" value="Ribonuclease H-like"/>
    <property type="match status" value="1"/>
</dbReference>
<evidence type="ECO:0000313" key="3">
    <source>
        <dbReference type="EMBL" id="CDN32731.1"/>
    </source>
</evidence>
<dbReference type="Pfam" id="PF13358">
    <property type="entry name" value="DDE_3"/>
    <property type="match status" value="1"/>
</dbReference>
<dbReference type="eggNOG" id="COG3335">
    <property type="taxonomic scope" value="Bacteria"/>
</dbReference>
<dbReference type="AlphaFoldDB" id="A0A060R6V1"/>
<name>A0A060R6V1_9BACT</name>
<sequence length="177" mass="20818">MSQSGEIDIYYGDESHVCSQGYVPYGWQFPGEDIHIPVEKAYKINILGFVNRLSEYMGMMTEECINADVVINFLENLSFNIKKKTVLILDNASVHKSRSIRERIPFWEKRGLFITYLPPYSPHLNIAETVWRKLKKEWLDPQDYVEKDKLFYAANRWLAALGKQTEIKFSHFNKNLF</sequence>
<dbReference type="Proteomes" id="UP000027616">
    <property type="component" value="Chromosome I"/>
</dbReference>
<reference evidence="2" key="1">
    <citation type="submission" date="2014-01" db="EMBL/GenBank/DDBJ databases">
        <authorList>
            <person name="Nelson M."/>
        </authorList>
    </citation>
    <scope>NUCLEOTIDE SEQUENCE</scope>
</reference>
<dbReference type="STRING" id="1433126.BN938_0715"/>
<feature type="domain" description="Tc1-like transposase DDE" evidence="1">
    <location>
        <begin position="8"/>
        <end position="146"/>
    </location>
</feature>
<dbReference type="InterPro" id="IPR036397">
    <property type="entry name" value="RNaseH_sf"/>
</dbReference>
<protein>
    <submittedName>
        <fullName evidence="3">Mobile element protein</fullName>
    </submittedName>
</protein>
<dbReference type="NCBIfam" id="NF033545">
    <property type="entry name" value="transpos_IS630"/>
    <property type="match status" value="1"/>
</dbReference>
<evidence type="ECO:0000313" key="4">
    <source>
        <dbReference type="Proteomes" id="UP000027616"/>
    </source>
</evidence>
<dbReference type="KEGG" id="rbc:BN938_2661"/>
<gene>
    <name evidence="2" type="ORF">BN938_0715</name>
    <name evidence="3" type="ORF">BN938_2661</name>
</gene>
<dbReference type="EMBL" id="HG934468">
    <property type="protein sequence ID" value="CDN32731.1"/>
    <property type="molecule type" value="Genomic_DNA"/>
</dbReference>
<dbReference type="Gene3D" id="3.30.420.10">
    <property type="entry name" value="Ribonuclease H-like superfamily/Ribonuclease H"/>
    <property type="match status" value="1"/>
</dbReference>
<keyword evidence="4" id="KW-1185">Reference proteome</keyword>
<evidence type="ECO:0000313" key="2">
    <source>
        <dbReference type="EMBL" id="CDN30820.1"/>
    </source>
</evidence>
<evidence type="ECO:0000259" key="1">
    <source>
        <dbReference type="Pfam" id="PF13358"/>
    </source>
</evidence>
<accession>A0A060R6V1</accession>
<dbReference type="GO" id="GO:0003676">
    <property type="term" value="F:nucleic acid binding"/>
    <property type="evidence" value="ECO:0007669"/>
    <property type="project" value="InterPro"/>
</dbReference>